<proteinExistence type="predicted"/>
<dbReference type="RefSeq" id="WP_105870095.1">
    <property type="nucleotide sequence ID" value="NZ_PVLV01000287.1"/>
</dbReference>
<feature type="compositionally biased region" description="Pro residues" evidence="1">
    <location>
        <begin position="160"/>
        <end position="171"/>
    </location>
</feature>
<name>A0A2S9PTI1_9ACTN</name>
<gene>
    <name evidence="2" type="ORF">C6N75_18925</name>
</gene>
<protein>
    <recommendedName>
        <fullName evidence="4">Nucleopolyhedrovirus P10 family protein</fullName>
    </recommendedName>
</protein>
<keyword evidence="3" id="KW-1185">Reference proteome</keyword>
<evidence type="ECO:0008006" key="4">
    <source>
        <dbReference type="Google" id="ProtNLM"/>
    </source>
</evidence>
<dbReference type="Proteomes" id="UP000239322">
    <property type="component" value="Unassembled WGS sequence"/>
</dbReference>
<comment type="caution">
    <text evidence="2">The sequence shown here is derived from an EMBL/GenBank/DDBJ whole genome shotgun (WGS) entry which is preliminary data.</text>
</comment>
<reference evidence="2 3" key="1">
    <citation type="submission" date="2018-03" db="EMBL/GenBank/DDBJ databases">
        <title>Novel Streptomyces sp. from soil.</title>
        <authorList>
            <person name="Tan G.Y.A."/>
            <person name="Lee Z.Y."/>
        </authorList>
    </citation>
    <scope>NUCLEOTIDE SEQUENCE [LARGE SCALE GENOMIC DNA]</scope>
    <source>
        <strain evidence="2 3">ST5x</strain>
    </source>
</reference>
<sequence length="241" mass="23430">MSTGEGRADQGGGTGHTWAAAVRGALAPGLLLPLGGPDDGVWITERAAAGVLGGAMERAAPDAVPGRVRVRSAAGGAAGAASGTPAPPGALPAGPLRVEAEFAALAGSVLPEVADRLRAAVLAASDELLGLRVAAVDLRVTALLDALPERPPGDDGPPAADTPPGSPPEPGSPEAVAAAVPGVARLTGALGRPAHRTAGRLRVELATAPGRRARDVAAAARAALAADDPHTAVTVVVTETG</sequence>
<dbReference type="EMBL" id="PVLV01000287">
    <property type="protein sequence ID" value="PRH77718.1"/>
    <property type="molecule type" value="Genomic_DNA"/>
</dbReference>
<feature type="region of interest" description="Disordered" evidence="1">
    <location>
        <begin position="147"/>
        <end position="175"/>
    </location>
</feature>
<evidence type="ECO:0000313" key="3">
    <source>
        <dbReference type="Proteomes" id="UP000239322"/>
    </source>
</evidence>
<dbReference type="AlphaFoldDB" id="A0A2S9PTI1"/>
<organism evidence="2 3">
    <name type="scientific">Streptomyces solincola</name>
    <dbReference type="NCBI Taxonomy" id="2100817"/>
    <lineage>
        <taxon>Bacteria</taxon>
        <taxon>Bacillati</taxon>
        <taxon>Actinomycetota</taxon>
        <taxon>Actinomycetes</taxon>
        <taxon>Kitasatosporales</taxon>
        <taxon>Streptomycetaceae</taxon>
        <taxon>Streptomyces</taxon>
    </lineage>
</organism>
<evidence type="ECO:0000256" key="1">
    <source>
        <dbReference type="SAM" id="MobiDB-lite"/>
    </source>
</evidence>
<accession>A0A2S9PTI1</accession>
<evidence type="ECO:0000313" key="2">
    <source>
        <dbReference type="EMBL" id="PRH77718.1"/>
    </source>
</evidence>